<evidence type="ECO:0000313" key="2">
    <source>
        <dbReference type="Proteomes" id="UP000028821"/>
    </source>
</evidence>
<name>A0A086Q007_TOXGO</name>
<dbReference type="AlphaFoldDB" id="A0A086Q007"/>
<reference evidence="1 2" key="1">
    <citation type="submission" date="2014-04" db="EMBL/GenBank/DDBJ databases">
        <authorList>
            <person name="Sibley D."/>
            <person name="Venepally P."/>
            <person name="Karamycheva S."/>
            <person name="Hadjithomas M."/>
            <person name="Khan A."/>
            <person name="Brunk B."/>
            <person name="Roos D."/>
            <person name="Caler E."/>
            <person name="Lorenzi H."/>
        </authorList>
    </citation>
    <scope>NUCLEOTIDE SEQUENCE [LARGE SCALE GENOMIC DNA]</scope>
    <source>
        <strain evidence="1 2">MAS</strain>
    </source>
</reference>
<dbReference type="Proteomes" id="UP000028821">
    <property type="component" value="Unassembled WGS sequence"/>
</dbReference>
<comment type="caution">
    <text evidence="1">The sequence shown here is derived from an EMBL/GenBank/DDBJ whole genome shotgun (WGS) entry which is preliminary data.</text>
</comment>
<gene>
    <name evidence="1" type="ORF">TGMAS_295950A</name>
</gene>
<dbReference type="EMBL" id="AEXC02002339">
    <property type="protein sequence ID" value="KFH05939.1"/>
    <property type="molecule type" value="Genomic_DNA"/>
</dbReference>
<sequence>MCRIITRGEEQHVLFRRQITLLTCLASPENAVFFPVLSFGLLSLTAPNHQYHALRCRLACHSDQMLWSLTGTSIQPNGDTACSLKDSPRSNQLLSGASNLRSPLPRLDLHSLDSLPKPVGSNVDFATKYCLISWRLCC</sequence>
<protein>
    <submittedName>
        <fullName evidence="1">KRUF family protein</fullName>
    </submittedName>
</protein>
<proteinExistence type="predicted"/>
<dbReference type="VEuPathDB" id="ToxoDB:TGMAS_295950A"/>
<accession>A0A086Q007</accession>
<evidence type="ECO:0000313" key="1">
    <source>
        <dbReference type="EMBL" id="KFH05939.1"/>
    </source>
</evidence>
<organism evidence="1 2">
    <name type="scientific">Toxoplasma gondii MAS</name>
    <dbReference type="NCBI Taxonomy" id="943118"/>
    <lineage>
        <taxon>Eukaryota</taxon>
        <taxon>Sar</taxon>
        <taxon>Alveolata</taxon>
        <taxon>Apicomplexa</taxon>
        <taxon>Conoidasida</taxon>
        <taxon>Coccidia</taxon>
        <taxon>Eucoccidiorida</taxon>
        <taxon>Eimeriorina</taxon>
        <taxon>Sarcocystidae</taxon>
        <taxon>Toxoplasma</taxon>
    </lineage>
</organism>